<evidence type="ECO:0000256" key="2">
    <source>
        <dbReference type="ARBA" id="ARBA00023125"/>
    </source>
</evidence>
<dbReference type="InterPro" id="IPR036388">
    <property type="entry name" value="WH-like_DNA-bd_sf"/>
</dbReference>
<dbReference type="Pfam" id="PF12802">
    <property type="entry name" value="MarR_2"/>
    <property type="match status" value="1"/>
</dbReference>
<dbReference type="InterPro" id="IPR023187">
    <property type="entry name" value="Tscrpt_reg_MarR-type_CS"/>
</dbReference>
<dbReference type="InterPro" id="IPR039422">
    <property type="entry name" value="MarR/SlyA-like"/>
</dbReference>
<dbReference type="SUPFAM" id="SSF46785">
    <property type="entry name" value="Winged helix' DNA-binding domain"/>
    <property type="match status" value="1"/>
</dbReference>
<dbReference type="InterPro" id="IPR036390">
    <property type="entry name" value="WH_DNA-bd_sf"/>
</dbReference>
<dbReference type="eggNOG" id="COG1846">
    <property type="taxonomic scope" value="Bacteria"/>
</dbReference>
<dbReference type="PROSITE" id="PS01117">
    <property type="entry name" value="HTH_MARR_1"/>
    <property type="match status" value="1"/>
</dbReference>
<evidence type="ECO:0000313" key="6">
    <source>
        <dbReference type="Proteomes" id="UP000011666"/>
    </source>
</evidence>
<dbReference type="GO" id="GO:0003700">
    <property type="term" value="F:DNA-binding transcription factor activity"/>
    <property type="evidence" value="ECO:0007669"/>
    <property type="project" value="InterPro"/>
</dbReference>
<sequence>MSTTPESRDLVDRIQDEWIGAYPELDFSPVGILGRIQRITTVAGQRLDRSLEAHGIGRSEFDVLGALARSDRPLRASEVVSTTMLSGASITKITENLAARGLLERDRSARDRRVVLLSLTDAGRAVVDAELPRRLSADDAILAALDGDERRALTDLLRKVVARLDG</sequence>
<keyword evidence="6" id="KW-1185">Reference proteome</keyword>
<dbReference type="SMART" id="SM00347">
    <property type="entry name" value="HTH_MARR"/>
    <property type="match status" value="1"/>
</dbReference>
<dbReference type="GO" id="GO:0003677">
    <property type="term" value="F:DNA binding"/>
    <property type="evidence" value="ECO:0007669"/>
    <property type="project" value="UniProtKB-KW"/>
</dbReference>
<feature type="domain" description="HTH marR-type" evidence="4">
    <location>
        <begin position="29"/>
        <end position="162"/>
    </location>
</feature>
<evidence type="ECO:0000256" key="1">
    <source>
        <dbReference type="ARBA" id="ARBA00023015"/>
    </source>
</evidence>
<evidence type="ECO:0000313" key="5">
    <source>
        <dbReference type="EMBL" id="GAC68250.1"/>
    </source>
</evidence>
<dbReference type="Gene3D" id="1.10.10.10">
    <property type="entry name" value="Winged helix-like DNA-binding domain superfamily/Winged helix DNA-binding domain"/>
    <property type="match status" value="1"/>
</dbReference>
<gene>
    <name evidence="5" type="ORF">GS4_14_00810</name>
</gene>
<dbReference type="EMBL" id="BANX01000014">
    <property type="protein sequence ID" value="GAC68250.1"/>
    <property type="molecule type" value="Genomic_DNA"/>
</dbReference>
<proteinExistence type="predicted"/>
<dbReference type="PANTHER" id="PTHR33164:SF104">
    <property type="entry name" value="TRANSCRIPTIONAL REGULATORY PROTEIN"/>
    <property type="match status" value="1"/>
</dbReference>
<dbReference type="Proteomes" id="UP000011666">
    <property type="component" value="Unassembled WGS sequence"/>
</dbReference>
<keyword evidence="3" id="KW-0804">Transcription</keyword>
<name>M0QHY7_9ACTN</name>
<keyword evidence="1" id="KW-0805">Transcription regulation</keyword>
<keyword evidence="2" id="KW-0238">DNA-binding</keyword>
<protein>
    <submittedName>
        <fullName evidence="5">Putative MarR family transcriptional regulator</fullName>
    </submittedName>
</protein>
<evidence type="ECO:0000259" key="4">
    <source>
        <dbReference type="PROSITE" id="PS50995"/>
    </source>
</evidence>
<dbReference type="PANTHER" id="PTHR33164">
    <property type="entry name" value="TRANSCRIPTIONAL REGULATOR, MARR FAMILY"/>
    <property type="match status" value="1"/>
</dbReference>
<reference evidence="5 6" key="1">
    <citation type="submission" date="2013-01" db="EMBL/GenBank/DDBJ databases">
        <title>Whole genome shotgun sequence of Gordonia soli NBRC 108243.</title>
        <authorList>
            <person name="Isaki-Nakamura S."/>
            <person name="Hosoyama A."/>
            <person name="Tsuchikane K."/>
            <person name="Ando Y."/>
            <person name="Baba S."/>
            <person name="Ohji S."/>
            <person name="Hamada M."/>
            <person name="Tamura T."/>
            <person name="Yamazoe A."/>
            <person name="Yamazaki S."/>
            <person name="Fujita N."/>
        </authorList>
    </citation>
    <scope>NUCLEOTIDE SEQUENCE [LARGE SCALE GENOMIC DNA]</scope>
    <source>
        <strain evidence="5 6">NBRC 108243</strain>
    </source>
</reference>
<accession>M0QHY7</accession>
<dbReference type="PRINTS" id="PR00598">
    <property type="entry name" value="HTHMARR"/>
</dbReference>
<comment type="caution">
    <text evidence="5">The sequence shown here is derived from an EMBL/GenBank/DDBJ whole genome shotgun (WGS) entry which is preliminary data.</text>
</comment>
<dbReference type="STRING" id="1223545.GS4_14_00810"/>
<dbReference type="AlphaFoldDB" id="M0QHY7"/>
<evidence type="ECO:0000256" key="3">
    <source>
        <dbReference type="ARBA" id="ARBA00023163"/>
    </source>
</evidence>
<dbReference type="PROSITE" id="PS50995">
    <property type="entry name" value="HTH_MARR_2"/>
    <property type="match status" value="1"/>
</dbReference>
<dbReference type="GO" id="GO:0006950">
    <property type="term" value="P:response to stress"/>
    <property type="evidence" value="ECO:0007669"/>
    <property type="project" value="TreeGrafter"/>
</dbReference>
<organism evidence="5 6">
    <name type="scientific">Gordonia soli NBRC 108243</name>
    <dbReference type="NCBI Taxonomy" id="1223545"/>
    <lineage>
        <taxon>Bacteria</taxon>
        <taxon>Bacillati</taxon>
        <taxon>Actinomycetota</taxon>
        <taxon>Actinomycetes</taxon>
        <taxon>Mycobacteriales</taxon>
        <taxon>Gordoniaceae</taxon>
        <taxon>Gordonia</taxon>
    </lineage>
</organism>
<dbReference type="InterPro" id="IPR000835">
    <property type="entry name" value="HTH_MarR-typ"/>
</dbReference>